<evidence type="ECO:0000313" key="3">
    <source>
        <dbReference type="Proteomes" id="UP000265515"/>
    </source>
</evidence>
<keyword evidence="3" id="KW-1185">Reference proteome</keyword>
<comment type="caution">
    <text evidence="2">The sequence shown here is derived from an EMBL/GenBank/DDBJ whole genome shotgun (WGS) entry which is preliminary data.</text>
</comment>
<feature type="region of interest" description="Disordered" evidence="1">
    <location>
        <begin position="151"/>
        <end position="172"/>
    </location>
</feature>
<gene>
    <name evidence="2" type="ORF">CBR_g24216</name>
</gene>
<name>A0A388L639_CHABU</name>
<dbReference type="Proteomes" id="UP000265515">
    <property type="component" value="Unassembled WGS sequence"/>
</dbReference>
<reference evidence="2 3" key="1">
    <citation type="journal article" date="2018" name="Cell">
        <title>The Chara Genome: Secondary Complexity and Implications for Plant Terrestrialization.</title>
        <authorList>
            <person name="Nishiyama T."/>
            <person name="Sakayama H."/>
            <person name="Vries J.D."/>
            <person name="Buschmann H."/>
            <person name="Saint-Marcoux D."/>
            <person name="Ullrich K.K."/>
            <person name="Haas F.B."/>
            <person name="Vanderstraeten L."/>
            <person name="Becker D."/>
            <person name="Lang D."/>
            <person name="Vosolsobe S."/>
            <person name="Rombauts S."/>
            <person name="Wilhelmsson P.K.I."/>
            <person name="Janitza P."/>
            <person name="Kern R."/>
            <person name="Heyl A."/>
            <person name="Rumpler F."/>
            <person name="Villalobos L.I.A.C."/>
            <person name="Clay J.M."/>
            <person name="Skokan R."/>
            <person name="Toyoda A."/>
            <person name="Suzuki Y."/>
            <person name="Kagoshima H."/>
            <person name="Schijlen E."/>
            <person name="Tajeshwar N."/>
            <person name="Catarino B."/>
            <person name="Hetherington A.J."/>
            <person name="Saltykova A."/>
            <person name="Bonnot C."/>
            <person name="Breuninger H."/>
            <person name="Symeonidi A."/>
            <person name="Radhakrishnan G.V."/>
            <person name="Van Nieuwerburgh F."/>
            <person name="Deforce D."/>
            <person name="Chang C."/>
            <person name="Karol K.G."/>
            <person name="Hedrich R."/>
            <person name="Ulvskov P."/>
            <person name="Glockner G."/>
            <person name="Delwiche C.F."/>
            <person name="Petrasek J."/>
            <person name="Van de Peer Y."/>
            <person name="Friml J."/>
            <person name="Beilby M."/>
            <person name="Dolan L."/>
            <person name="Kohara Y."/>
            <person name="Sugano S."/>
            <person name="Fujiyama A."/>
            <person name="Delaux P.-M."/>
            <person name="Quint M."/>
            <person name="TheiBen G."/>
            <person name="Hagemann M."/>
            <person name="Harholt J."/>
            <person name="Dunand C."/>
            <person name="Zachgo S."/>
            <person name="Langdale J."/>
            <person name="Maumus F."/>
            <person name="Straeten D.V.D."/>
            <person name="Gould S.B."/>
            <person name="Rensing S.A."/>
        </authorList>
    </citation>
    <scope>NUCLEOTIDE SEQUENCE [LARGE SCALE GENOMIC DNA]</scope>
    <source>
        <strain evidence="2 3">S276</strain>
    </source>
</reference>
<feature type="region of interest" description="Disordered" evidence="1">
    <location>
        <begin position="53"/>
        <end position="102"/>
    </location>
</feature>
<sequence>MSSRGGGRGKAALKQIVEGAAPAKKGWHQAKRQRKVVQAVATGSARDVVEEAVVEEEMTNDEDDFEDDDDEPLQKKARVSSAGGVRINEGGEGTPSARRGGGVAVANQPVFVDVARDVARDLARRDVGGRAKEGAASHDTAQRVLAPVNRPRTPTADVAGSSQAAVEGGTLRSPAVATRDGAVAVPGEAVEVPKGGDGVAAGEDDEALVHRLRGQRAATHAMDAAAKLWEDVRGLTGEKGFVASFMTVVRGRTP</sequence>
<dbReference type="AlphaFoldDB" id="A0A388L639"/>
<protein>
    <submittedName>
        <fullName evidence="2">Uncharacterized protein</fullName>
    </submittedName>
</protein>
<dbReference type="Gramene" id="GBG77769">
    <property type="protein sequence ID" value="GBG77769"/>
    <property type="gene ID" value="CBR_g24216"/>
</dbReference>
<proteinExistence type="predicted"/>
<organism evidence="2 3">
    <name type="scientific">Chara braunii</name>
    <name type="common">Braun's stonewort</name>
    <dbReference type="NCBI Taxonomy" id="69332"/>
    <lineage>
        <taxon>Eukaryota</taxon>
        <taxon>Viridiplantae</taxon>
        <taxon>Streptophyta</taxon>
        <taxon>Charophyceae</taxon>
        <taxon>Charales</taxon>
        <taxon>Characeae</taxon>
        <taxon>Chara</taxon>
    </lineage>
</organism>
<dbReference type="EMBL" id="BFEA01000276">
    <property type="protein sequence ID" value="GBG77769.1"/>
    <property type="molecule type" value="Genomic_DNA"/>
</dbReference>
<evidence type="ECO:0000313" key="2">
    <source>
        <dbReference type="EMBL" id="GBG77769.1"/>
    </source>
</evidence>
<evidence type="ECO:0000256" key="1">
    <source>
        <dbReference type="SAM" id="MobiDB-lite"/>
    </source>
</evidence>
<accession>A0A388L639</accession>
<feature type="compositionally biased region" description="Acidic residues" evidence="1">
    <location>
        <begin position="53"/>
        <end position="71"/>
    </location>
</feature>